<reference evidence="2" key="1">
    <citation type="submission" date="2025-08" db="UniProtKB">
        <authorList>
            <consortium name="RefSeq"/>
        </authorList>
    </citation>
    <scope>IDENTIFICATION</scope>
    <source>
        <tissue evidence="2">Blood</tissue>
    </source>
</reference>
<sequence length="119" mass="13058">MGAIGRKRGCGHFGCQSEQENTLNQMLVEVNGFNSANDVVVLGRHHPAWRSQPGQFDRQIYIGPSDVKGRASVFKVHLCPLKLNESLSRDTLARKLAVLTPGFTGRVHKTMITSLLMGA</sequence>
<proteinExistence type="predicted"/>
<keyword evidence="2" id="KW-0645">Protease</keyword>
<dbReference type="Proteomes" id="UP001732780">
    <property type="component" value="Chromosome 21"/>
</dbReference>
<protein>
    <submittedName>
        <fullName evidence="2">Mitochondrial inner membrane m-AAA protease component AFG3L1 isoform X4</fullName>
    </submittedName>
</protein>
<name>A0AC58P594_CAMBA</name>
<organism evidence="1 2">
    <name type="scientific">Camelus bactrianus</name>
    <name type="common">Bactrian camel</name>
    <dbReference type="NCBI Taxonomy" id="9837"/>
    <lineage>
        <taxon>Eukaryota</taxon>
        <taxon>Metazoa</taxon>
        <taxon>Chordata</taxon>
        <taxon>Craniata</taxon>
        <taxon>Vertebrata</taxon>
        <taxon>Euteleostomi</taxon>
        <taxon>Mammalia</taxon>
        <taxon>Eutheria</taxon>
        <taxon>Laurasiatheria</taxon>
        <taxon>Artiodactyla</taxon>
        <taxon>Tylopoda</taxon>
        <taxon>Camelidae</taxon>
        <taxon>Camelus</taxon>
    </lineage>
</organism>
<keyword evidence="1" id="KW-1185">Reference proteome</keyword>
<keyword evidence="2" id="KW-0378">Hydrolase</keyword>
<evidence type="ECO:0000313" key="1">
    <source>
        <dbReference type="Proteomes" id="UP001732780"/>
    </source>
</evidence>
<evidence type="ECO:0000313" key="2">
    <source>
        <dbReference type="RefSeq" id="XP_074205217.1"/>
    </source>
</evidence>
<gene>
    <name evidence="2" type="primary">LOC105080870</name>
</gene>
<dbReference type="RefSeq" id="XP_074205217.1">
    <property type="nucleotide sequence ID" value="XM_074349116.1"/>
</dbReference>
<accession>A0AC58P594</accession>